<dbReference type="GO" id="GO:0046872">
    <property type="term" value="F:metal ion binding"/>
    <property type="evidence" value="ECO:0007669"/>
    <property type="project" value="UniProtKB-KW"/>
</dbReference>
<evidence type="ECO:0000256" key="2">
    <source>
        <dbReference type="ARBA" id="ARBA00022723"/>
    </source>
</evidence>
<dbReference type="Pfam" id="PF13359">
    <property type="entry name" value="DDE_Tnp_4"/>
    <property type="match status" value="1"/>
</dbReference>
<evidence type="ECO:0000259" key="4">
    <source>
        <dbReference type="Pfam" id="PF13359"/>
    </source>
</evidence>
<keyword evidence="6" id="KW-1185">Reference proteome</keyword>
<name>A0A3S3P2W9_9MAGN</name>
<dbReference type="EMBL" id="QPKB01000009">
    <property type="protein sequence ID" value="RWR92047.1"/>
    <property type="molecule type" value="Genomic_DNA"/>
</dbReference>
<dbReference type="InterPro" id="IPR024752">
    <property type="entry name" value="Myb/SANT-like_dom"/>
</dbReference>
<feature type="domain" description="DDE Tnp4" evidence="4">
    <location>
        <begin position="233"/>
        <end position="290"/>
    </location>
</feature>
<reference evidence="5 6" key="1">
    <citation type="journal article" date="2019" name="Nat. Plants">
        <title>Stout camphor tree genome fills gaps in understanding of flowering plant genome evolution.</title>
        <authorList>
            <person name="Chaw S.M."/>
            <person name="Liu Y.C."/>
            <person name="Wu Y.W."/>
            <person name="Wang H.Y."/>
            <person name="Lin C.I."/>
            <person name="Wu C.S."/>
            <person name="Ke H.M."/>
            <person name="Chang L.Y."/>
            <person name="Hsu C.Y."/>
            <person name="Yang H.T."/>
            <person name="Sudianto E."/>
            <person name="Hsu M.H."/>
            <person name="Wu K.P."/>
            <person name="Wang L.N."/>
            <person name="Leebens-Mack J.H."/>
            <person name="Tsai I.J."/>
        </authorList>
    </citation>
    <scope>NUCLEOTIDE SEQUENCE [LARGE SCALE GENOMIC DNA]</scope>
    <source>
        <strain evidence="6">cv. Chaw 1501</strain>
        <tissue evidence="5">Young leaves</tissue>
    </source>
</reference>
<dbReference type="OrthoDB" id="1698839at2759"/>
<dbReference type="Pfam" id="PF12776">
    <property type="entry name" value="Myb_DNA-bind_3"/>
    <property type="match status" value="1"/>
</dbReference>
<gene>
    <name evidence="5" type="ORF">CKAN_02123900</name>
</gene>
<dbReference type="AlphaFoldDB" id="A0A3S3P2W9"/>
<sequence>MVDQCREGRGIKGGFTCEGWNLLTWNMKSEFGESFTKDKLKNRFKTLKKTYASMKAMLDLSRFGWDDTRKMVTAEPEVWKQYLAAHPKAIQYKGKSLPDWASLAIIFEDSVADGRDGFASNDPEPVEAEADDDIGLTQADEMNNVFENGLEDNDVLVIIGAVETIANGFSEYANKHFKERPSVDKCISNLAELGLPSGLYYKALRLLENERKAEFFVALPPMDREGWDCIGAIDGTHIPAWIRLEDQVSYRNRKGFLSQNVMVVVSFDMKFQYVFAGWEGSTSDSKVLQDALSRPYNRLQVLTECFGSAVSSEFQSCSGVLSSFGSVLLLCLGLPSCSAGLGLALQSLVSAGREELCN</sequence>
<evidence type="ECO:0000313" key="6">
    <source>
        <dbReference type="Proteomes" id="UP000283530"/>
    </source>
</evidence>
<dbReference type="PANTHER" id="PTHR46929:SF33">
    <property type="entry name" value="L10-INTERACTING MYB DOMAIN-CONTAINING PROTEIN-LIKE ISOFORM X1"/>
    <property type="match status" value="1"/>
</dbReference>
<comment type="cofactor">
    <cofactor evidence="1">
        <name>a divalent metal cation</name>
        <dbReference type="ChEBI" id="CHEBI:60240"/>
    </cofactor>
</comment>
<dbReference type="PANTHER" id="PTHR46929">
    <property type="entry name" value="EXPRESSED PROTEIN"/>
    <property type="match status" value="1"/>
</dbReference>
<dbReference type="Proteomes" id="UP000283530">
    <property type="component" value="Unassembled WGS sequence"/>
</dbReference>
<organism evidence="5 6">
    <name type="scientific">Cinnamomum micranthum f. kanehirae</name>
    <dbReference type="NCBI Taxonomy" id="337451"/>
    <lineage>
        <taxon>Eukaryota</taxon>
        <taxon>Viridiplantae</taxon>
        <taxon>Streptophyta</taxon>
        <taxon>Embryophyta</taxon>
        <taxon>Tracheophyta</taxon>
        <taxon>Spermatophyta</taxon>
        <taxon>Magnoliopsida</taxon>
        <taxon>Magnoliidae</taxon>
        <taxon>Laurales</taxon>
        <taxon>Lauraceae</taxon>
        <taxon>Cinnamomum</taxon>
    </lineage>
</organism>
<protein>
    <submittedName>
        <fullName evidence="5">Putative nuclease HARBI1</fullName>
    </submittedName>
</protein>
<evidence type="ECO:0000313" key="5">
    <source>
        <dbReference type="EMBL" id="RWR92047.1"/>
    </source>
</evidence>
<accession>A0A3S3P2W9</accession>
<evidence type="ECO:0000259" key="3">
    <source>
        <dbReference type="Pfam" id="PF12776"/>
    </source>
</evidence>
<proteinExistence type="predicted"/>
<feature type="domain" description="Myb/SANT-like" evidence="3">
    <location>
        <begin position="1"/>
        <end position="82"/>
    </location>
</feature>
<dbReference type="InterPro" id="IPR027806">
    <property type="entry name" value="HARBI1_dom"/>
</dbReference>
<evidence type="ECO:0000256" key="1">
    <source>
        <dbReference type="ARBA" id="ARBA00001968"/>
    </source>
</evidence>
<dbReference type="STRING" id="337451.A0A3S3P2W9"/>
<keyword evidence="2" id="KW-0479">Metal-binding</keyword>
<comment type="caution">
    <text evidence="5">The sequence shown here is derived from an EMBL/GenBank/DDBJ whole genome shotgun (WGS) entry which is preliminary data.</text>
</comment>